<comment type="caution">
    <text evidence="5">The sequence shown here is derived from an EMBL/GenBank/DDBJ whole genome shotgun (WGS) entry which is preliminary data.</text>
</comment>
<evidence type="ECO:0000256" key="1">
    <source>
        <dbReference type="ARBA" id="ARBA00006754"/>
    </source>
</evidence>
<evidence type="ECO:0000259" key="4">
    <source>
        <dbReference type="Pfam" id="PF17853"/>
    </source>
</evidence>
<protein>
    <submittedName>
        <fullName evidence="5">Helix-turn-helix domain-containing protein</fullName>
    </submittedName>
</protein>
<gene>
    <name evidence="5" type="ORF">SK069_09150</name>
</gene>
<keyword evidence="6" id="KW-1185">Reference proteome</keyword>
<dbReference type="InterPro" id="IPR042070">
    <property type="entry name" value="PucR_C-HTH_sf"/>
</dbReference>
<dbReference type="PANTHER" id="PTHR33744:SF1">
    <property type="entry name" value="DNA-BINDING TRANSCRIPTIONAL ACTIVATOR ADER"/>
    <property type="match status" value="1"/>
</dbReference>
<dbReference type="RefSeq" id="WP_319953911.1">
    <property type="nucleotide sequence ID" value="NZ_JAXAVX010000003.1"/>
</dbReference>
<dbReference type="EMBL" id="JAXAVX010000003">
    <property type="protein sequence ID" value="MDX8151758.1"/>
    <property type="molecule type" value="Genomic_DNA"/>
</dbReference>
<reference evidence="5 6" key="1">
    <citation type="submission" date="2023-11" db="EMBL/GenBank/DDBJ databases">
        <authorList>
            <person name="Xu M."/>
            <person name="Jiang T."/>
        </authorList>
    </citation>
    <scope>NUCLEOTIDE SEQUENCE [LARGE SCALE GENOMIC DNA]</scope>
    <source>
        <strain evidence="5 6">SD</strain>
    </source>
</reference>
<name>A0ABU4VLL1_9ACTN</name>
<proteinExistence type="inferred from homology"/>
<evidence type="ECO:0000259" key="3">
    <source>
        <dbReference type="Pfam" id="PF14361"/>
    </source>
</evidence>
<dbReference type="Pfam" id="PF17853">
    <property type="entry name" value="GGDEF_2"/>
    <property type="match status" value="1"/>
</dbReference>
<evidence type="ECO:0000259" key="2">
    <source>
        <dbReference type="Pfam" id="PF13556"/>
    </source>
</evidence>
<dbReference type="PANTHER" id="PTHR33744">
    <property type="entry name" value="CARBOHYDRATE DIACID REGULATOR"/>
    <property type="match status" value="1"/>
</dbReference>
<dbReference type="Pfam" id="PF14361">
    <property type="entry name" value="RsbRD_N"/>
    <property type="match status" value="1"/>
</dbReference>
<organism evidence="5 6">
    <name type="scientific">Patulibacter brassicae</name>
    <dbReference type="NCBI Taxonomy" id="1705717"/>
    <lineage>
        <taxon>Bacteria</taxon>
        <taxon>Bacillati</taxon>
        <taxon>Actinomycetota</taxon>
        <taxon>Thermoleophilia</taxon>
        <taxon>Solirubrobacterales</taxon>
        <taxon>Patulibacteraceae</taxon>
        <taxon>Patulibacter</taxon>
    </lineage>
</organism>
<dbReference type="InterPro" id="IPR025736">
    <property type="entry name" value="PucR_C-HTH_dom"/>
</dbReference>
<evidence type="ECO:0000313" key="5">
    <source>
        <dbReference type="EMBL" id="MDX8151758.1"/>
    </source>
</evidence>
<comment type="similarity">
    <text evidence="1">Belongs to the CdaR family.</text>
</comment>
<dbReference type="InterPro" id="IPR041522">
    <property type="entry name" value="CdaR_GGDEF"/>
</dbReference>
<dbReference type="Proteomes" id="UP001277761">
    <property type="component" value="Unassembled WGS sequence"/>
</dbReference>
<feature type="domain" description="CdaR GGDEF-like" evidence="4">
    <location>
        <begin position="173"/>
        <end position="287"/>
    </location>
</feature>
<dbReference type="SUPFAM" id="SSF46689">
    <property type="entry name" value="Homeodomain-like"/>
    <property type="match status" value="1"/>
</dbReference>
<dbReference type="Pfam" id="PF13556">
    <property type="entry name" value="HTH_30"/>
    <property type="match status" value="1"/>
</dbReference>
<evidence type="ECO:0000313" key="6">
    <source>
        <dbReference type="Proteomes" id="UP001277761"/>
    </source>
</evidence>
<dbReference type="InterPro" id="IPR009057">
    <property type="entry name" value="Homeodomain-like_sf"/>
</dbReference>
<sequence length="402" mass="43508">MPPRLRQLVTDDLTAHADDYAARVVQRVDAELPGMLAHDELAELARVGSRALLVEFRDALRVGLRERYRAPAATTAYALRLASRDVPLADVLRSYRLGQEAVVAIASRLAAEAELEDAPGELGDLIGLSFRFVDDVMRDVTATYQREREQAVRTNVARASATVRRILAGEAVDRDEAERLLAYRLDGPHVALALRSAREDGDHHAALIAEQVRDVLRPLARGRPLIAPGADGRPAAWITRDAPLDARERATLDEALRRLELGATVSEPGRGPDGFAAAHEQARRAERAVPAGRRGLVAYRDVALLVLLLADPEGARRFAAEELGPLAADGPGPAELRATLAALLACGQDRSRAALALGLHRNTVTRRLRRAEALLGHRLDERTREVEAALAIVEGRSGTGTG</sequence>
<accession>A0ABU4VLL1</accession>
<feature type="domain" description="RsbT co-antagonist protein RsbRD N-terminal" evidence="3">
    <location>
        <begin position="19"/>
        <end position="154"/>
    </location>
</feature>
<dbReference type="InterPro" id="IPR051448">
    <property type="entry name" value="CdaR-like_regulators"/>
</dbReference>
<dbReference type="InterPro" id="IPR025751">
    <property type="entry name" value="RsbRD_N_dom"/>
</dbReference>
<dbReference type="Gene3D" id="1.10.10.2840">
    <property type="entry name" value="PucR C-terminal helix-turn-helix domain"/>
    <property type="match status" value="1"/>
</dbReference>
<feature type="domain" description="PucR C-terminal helix-turn-helix" evidence="2">
    <location>
        <begin position="336"/>
        <end position="391"/>
    </location>
</feature>